<evidence type="ECO:0000313" key="2">
    <source>
        <dbReference type="EMBL" id="NII07234.1"/>
    </source>
</evidence>
<comment type="caution">
    <text evidence="2">The sequence shown here is derived from an EMBL/GenBank/DDBJ whole genome shotgun (WGS) entry which is preliminary data.</text>
</comment>
<keyword evidence="3" id="KW-1185">Reference proteome</keyword>
<organism evidence="2 3">
    <name type="scientific">Luteibacter anthropi</name>
    <dbReference type="NCBI Taxonomy" id="564369"/>
    <lineage>
        <taxon>Bacteria</taxon>
        <taxon>Pseudomonadati</taxon>
        <taxon>Pseudomonadota</taxon>
        <taxon>Gammaproteobacteria</taxon>
        <taxon>Lysobacterales</taxon>
        <taxon>Rhodanobacteraceae</taxon>
        <taxon>Luteibacter</taxon>
    </lineage>
</organism>
<accession>A0A7X5ZIZ1</accession>
<proteinExistence type="predicted"/>
<dbReference type="EMBL" id="JAARLZ010000006">
    <property type="protein sequence ID" value="NII07234.1"/>
    <property type="molecule type" value="Genomic_DNA"/>
</dbReference>
<evidence type="ECO:0000256" key="1">
    <source>
        <dbReference type="SAM" id="MobiDB-lite"/>
    </source>
</evidence>
<dbReference type="AlphaFoldDB" id="A0A7X5ZIZ1"/>
<evidence type="ECO:0000313" key="3">
    <source>
        <dbReference type="Proteomes" id="UP000490980"/>
    </source>
</evidence>
<feature type="compositionally biased region" description="Basic and acidic residues" evidence="1">
    <location>
        <begin position="122"/>
        <end position="133"/>
    </location>
</feature>
<feature type="region of interest" description="Disordered" evidence="1">
    <location>
        <begin position="115"/>
        <end position="142"/>
    </location>
</feature>
<name>A0A7X5ZIZ1_9GAMM</name>
<dbReference type="Proteomes" id="UP000490980">
    <property type="component" value="Unassembled WGS sequence"/>
</dbReference>
<dbReference type="SUPFAM" id="SSF46785">
    <property type="entry name" value="Winged helix' DNA-binding domain"/>
    <property type="match status" value="1"/>
</dbReference>
<dbReference type="RefSeq" id="WP_166948943.1">
    <property type="nucleotide sequence ID" value="NZ_JAARLZ010000006.1"/>
</dbReference>
<dbReference type="Pfam" id="PF13730">
    <property type="entry name" value="HTH_36"/>
    <property type="match status" value="1"/>
</dbReference>
<reference evidence="2 3" key="1">
    <citation type="submission" date="2020-03" db="EMBL/GenBank/DDBJ databases">
        <authorList>
            <person name="Lai Q."/>
        </authorList>
    </citation>
    <scope>NUCLEOTIDE SEQUENCE [LARGE SCALE GENOMIC DNA]</scope>
    <source>
        <strain evidence="2 3">CCUG 25036</strain>
    </source>
</reference>
<gene>
    <name evidence="2" type="ORF">HBF25_12655</name>
</gene>
<protein>
    <submittedName>
        <fullName evidence="2">Helix-turn-helix domain-containing protein</fullName>
    </submittedName>
</protein>
<sequence>MSTTLMGLCWPLQMPPTPKAVLISLADNANDQGYCWPSLSKISERTCFGRTAVIDAVKWLEARGALKADRSDRYRTTYIITPAGYAPEQLVRKTNQSGTRTSSDGDALVRLADDEVRETDDEVRQADTNRKEPSLTVTKSNRQKRAPALVDLSKFDFSAWPSEPGAQVFTDWIGLRKKKRADVSETVMRTMGAELHRAAAKGYTVDEALGICVLRGWQGLEAKWLDPKTGGNHAADRNDHRESLAERAERLYVEGEAREAANAANQRGLGHGW</sequence>
<dbReference type="InterPro" id="IPR036390">
    <property type="entry name" value="WH_DNA-bd_sf"/>
</dbReference>